<dbReference type="GO" id="GO:0003676">
    <property type="term" value="F:nucleic acid binding"/>
    <property type="evidence" value="ECO:0007669"/>
    <property type="project" value="InterPro"/>
</dbReference>
<accession>A0A914Y8B9</accession>
<proteinExistence type="predicted"/>
<dbReference type="PANTHER" id="PTHR22891">
    <property type="entry name" value="EUKARYOTIC TRANSLATION INITIATION FACTOR 2C"/>
    <property type="match status" value="1"/>
</dbReference>
<name>A0A914Y8B9_9BILA</name>
<dbReference type="Proteomes" id="UP000887577">
    <property type="component" value="Unplaced"/>
</dbReference>
<sequence length="162" mass="18413">MVLNGSNHNIQEHIGRLLNEARTRGLALASPQILSFNSADLSTENWTQIFGDLLEHGYEYVLLIDSKKFRQAQTHHMFKCSELIFGVQTQHVHLETLMKYPCHENIVHKMNMKLDGINYHVVLEPSNINKLFYDDKIFIVGYDVAHPPPSGKSDDAEPSVVG</sequence>
<dbReference type="PROSITE" id="PS50822">
    <property type="entry name" value="PIWI"/>
    <property type="match status" value="1"/>
</dbReference>
<dbReference type="WBParaSite" id="PSU_v2.g13838.t1">
    <property type="protein sequence ID" value="PSU_v2.g13838.t1"/>
    <property type="gene ID" value="PSU_v2.g13838"/>
</dbReference>
<dbReference type="InterPro" id="IPR012337">
    <property type="entry name" value="RNaseH-like_sf"/>
</dbReference>
<evidence type="ECO:0000313" key="3">
    <source>
        <dbReference type="WBParaSite" id="PSU_v2.g13838.t1"/>
    </source>
</evidence>
<reference evidence="3" key="1">
    <citation type="submission" date="2022-11" db="UniProtKB">
        <authorList>
            <consortium name="WormBaseParasite"/>
        </authorList>
    </citation>
    <scope>IDENTIFICATION</scope>
</reference>
<protein>
    <submittedName>
        <fullName evidence="3">Piwi domain-containing protein</fullName>
    </submittedName>
</protein>
<organism evidence="2 3">
    <name type="scientific">Panagrolaimus superbus</name>
    <dbReference type="NCBI Taxonomy" id="310955"/>
    <lineage>
        <taxon>Eukaryota</taxon>
        <taxon>Metazoa</taxon>
        <taxon>Ecdysozoa</taxon>
        <taxon>Nematoda</taxon>
        <taxon>Chromadorea</taxon>
        <taxon>Rhabditida</taxon>
        <taxon>Tylenchina</taxon>
        <taxon>Panagrolaimomorpha</taxon>
        <taxon>Panagrolaimoidea</taxon>
        <taxon>Panagrolaimidae</taxon>
        <taxon>Panagrolaimus</taxon>
    </lineage>
</organism>
<dbReference type="Gene3D" id="3.40.50.2300">
    <property type="match status" value="1"/>
</dbReference>
<keyword evidence="2" id="KW-1185">Reference proteome</keyword>
<dbReference type="Pfam" id="PF02171">
    <property type="entry name" value="Piwi"/>
    <property type="match status" value="1"/>
</dbReference>
<dbReference type="AlphaFoldDB" id="A0A914Y8B9"/>
<evidence type="ECO:0000313" key="2">
    <source>
        <dbReference type="Proteomes" id="UP000887577"/>
    </source>
</evidence>
<dbReference type="SUPFAM" id="SSF53098">
    <property type="entry name" value="Ribonuclease H-like"/>
    <property type="match status" value="1"/>
</dbReference>
<feature type="domain" description="Piwi" evidence="1">
    <location>
        <begin position="59"/>
        <end position="162"/>
    </location>
</feature>
<evidence type="ECO:0000259" key="1">
    <source>
        <dbReference type="PROSITE" id="PS50822"/>
    </source>
</evidence>
<dbReference type="InterPro" id="IPR003165">
    <property type="entry name" value="Piwi"/>
</dbReference>